<feature type="domain" description="Dynein heavy chain AAA 5 extension" evidence="1">
    <location>
        <begin position="146"/>
        <end position="247"/>
    </location>
</feature>
<comment type="caution">
    <text evidence="3">The sequence shown here is derived from an EMBL/GenBank/DDBJ whole genome shotgun (WGS) entry which is preliminary data.</text>
</comment>
<name>A0A8S3HJ93_9BILA</name>
<accession>A0A8S3HJ93</accession>
<dbReference type="Gene3D" id="3.40.50.300">
    <property type="entry name" value="P-loop containing nucleotide triphosphate hydrolases"/>
    <property type="match status" value="1"/>
</dbReference>
<dbReference type="PANTHER" id="PTHR22878">
    <property type="entry name" value="DYNEIN HEAVY CHAIN 6, AXONEMAL-LIKE-RELATED"/>
    <property type="match status" value="1"/>
</dbReference>
<gene>
    <name evidence="2" type="ORF">BYL167_LOCUS62072</name>
    <name evidence="3" type="ORF">GIL414_LOCUS70525</name>
</gene>
<protein>
    <recommendedName>
        <fullName evidence="1">Dynein heavy chain AAA 5 extension domain-containing protein</fullName>
    </recommendedName>
</protein>
<dbReference type="InterPro" id="IPR026983">
    <property type="entry name" value="DHC"/>
</dbReference>
<dbReference type="GO" id="GO:0045505">
    <property type="term" value="F:dynein intermediate chain binding"/>
    <property type="evidence" value="ECO:0007669"/>
    <property type="project" value="InterPro"/>
</dbReference>
<dbReference type="Proteomes" id="UP000681720">
    <property type="component" value="Unassembled WGS sequence"/>
</dbReference>
<evidence type="ECO:0000313" key="2">
    <source>
        <dbReference type="EMBL" id="CAF5082286.1"/>
    </source>
</evidence>
<dbReference type="EMBL" id="CAJOBJ010332385">
    <property type="protein sequence ID" value="CAF5184538.1"/>
    <property type="molecule type" value="Genomic_DNA"/>
</dbReference>
<dbReference type="GO" id="GO:0051959">
    <property type="term" value="F:dynein light intermediate chain binding"/>
    <property type="evidence" value="ECO:0007669"/>
    <property type="project" value="InterPro"/>
</dbReference>
<reference evidence="3" key="1">
    <citation type="submission" date="2021-02" db="EMBL/GenBank/DDBJ databases">
        <authorList>
            <person name="Nowell W R."/>
        </authorList>
    </citation>
    <scope>NUCLEOTIDE SEQUENCE</scope>
</reference>
<dbReference type="GO" id="GO:0007018">
    <property type="term" value="P:microtubule-based movement"/>
    <property type="evidence" value="ECO:0007669"/>
    <property type="project" value="InterPro"/>
</dbReference>
<dbReference type="InterPro" id="IPR027417">
    <property type="entry name" value="P-loop_NTPase"/>
</dbReference>
<dbReference type="Pfam" id="PF17852">
    <property type="entry name" value="Dynein_AAA_lid"/>
    <property type="match status" value="1"/>
</dbReference>
<dbReference type="AlphaFoldDB" id="A0A8S3HJ93"/>
<feature type="non-terminal residue" evidence="3">
    <location>
        <position position="1"/>
    </location>
</feature>
<evidence type="ECO:0000313" key="4">
    <source>
        <dbReference type="Proteomes" id="UP000681720"/>
    </source>
</evidence>
<dbReference type="EMBL" id="CAJOBH010233921">
    <property type="protein sequence ID" value="CAF5082286.1"/>
    <property type="molecule type" value="Genomic_DNA"/>
</dbReference>
<dbReference type="InterPro" id="IPR041466">
    <property type="entry name" value="Dynein_AAA5_ext"/>
</dbReference>
<proteinExistence type="predicted"/>
<evidence type="ECO:0000259" key="1">
    <source>
        <dbReference type="Pfam" id="PF17852"/>
    </source>
</evidence>
<organism evidence="3 4">
    <name type="scientific">Rotaria magnacalcarata</name>
    <dbReference type="NCBI Taxonomy" id="392030"/>
    <lineage>
        <taxon>Eukaryota</taxon>
        <taxon>Metazoa</taxon>
        <taxon>Spiralia</taxon>
        <taxon>Gnathifera</taxon>
        <taxon>Rotifera</taxon>
        <taxon>Eurotatoria</taxon>
        <taxon>Bdelloidea</taxon>
        <taxon>Philodinida</taxon>
        <taxon>Philodinidae</taxon>
        <taxon>Rotaria</taxon>
    </lineage>
</organism>
<dbReference type="Proteomes" id="UP000681967">
    <property type="component" value="Unassembled WGS sequence"/>
</dbReference>
<dbReference type="GO" id="GO:0030286">
    <property type="term" value="C:dynein complex"/>
    <property type="evidence" value="ECO:0007669"/>
    <property type="project" value="InterPro"/>
</dbReference>
<sequence>MGLPTKVFTLNPKACSVIELYGFLDTATRDWTDGLLSNIFREINKPTDKKERRYILYDGDVDALWIENMNSVMDDNKLLTLANGERIRLQSHCAMLFEVGDLQYASPATVSRCGMVFVDPKDLKYRPFWTRWCSLREKKDEQKCFSRLFDKYVPPLITLILEGMIDGKQGDKLKQIIPLTNLNMTSQLCYMLESLLQPYENISDPLEDIIYSCYFMQALYWSLGAALTEQSRITFDAQVKYLASMSLVDEGPDGTAKYDELPT</sequence>
<dbReference type="PANTHER" id="PTHR22878:SF63">
    <property type="entry name" value="DYNEIN AXONEMAL HEAVY CHAIN 10"/>
    <property type="match status" value="1"/>
</dbReference>
<evidence type="ECO:0000313" key="3">
    <source>
        <dbReference type="EMBL" id="CAF5184538.1"/>
    </source>
</evidence>
<dbReference type="Gene3D" id="1.10.472.130">
    <property type="match status" value="1"/>
</dbReference>